<reference evidence="2" key="1">
    <citation type="journal article" date="2010" name="Science">
        <title>Plasticity of animal genome architecture unmasked by rapid evolution of a pelagic tunicate.</title>
        <authorList>
            <person name="Denoeud F."/>
            <person name="Henriet S."/>
            <person name="Mungpakdee S."/>
            <person name="Aury J.M."/>
            <person name="Da Silva C."/>
            <person name="Brinkmann H."/>
            <person name="Mikhaleva J."/>
            <person name="Olsen L.C."/>
            <person name="Jubin C."/>
            <person name="Canestro C."/>
            <person name="Bouquet J.M."/>
            <person name="Danks G."/>
            <person name="Poulain J."/>
            <person name="Campsteijn C."/>
            <person name="Adamski M."/>
            <person name="Cross I."/>
            <person name="Yadetie F."/>
            <person name="Muffato M."/>
            <person name="Louis A."/>
            <person name="Butcher S."/>
            <person name="Tsagkogeorga G."/>
            <person name="Konrad A."/>
            <person name="Singh S."/>
            <person name="Jensen M.F."/>
            <person name="Cong E.H."/>
            <person name="Eikeseth-Otteraa H."/>
            <person name="Noel B."/>
            <person name="Anthouard V."/>
            <person name="Porcel B.M."/>
            <person name="Kachouri-Lafond R."/>
            <person name="Nishino A."/>
            <person name="Ugolini M."/>
            <person name="Chourrout P."/>
            <person name="Nishida H."/>
            <person name="Aasland R."/>
            <person name="Huzurbazar S."/>
            <person name="Westhof E."/>
            <person name="Delsuc F."/>
            <person name="Lehrach H."/>
            <person name="Reinhardt R."/>
            <person name="Weissenbach J."/>
            <person name="Roy S.W."/>
            <person name="Artiguenave F."/>
            <person name="Postlethwait J.H."/>
            <person name="Manak J.R."/>
            <person name="Thompson E.M."/>
            <person name="Jaillon O."/>
            <person name="Du Pasquier L."/>
            <person name="Boudinot P."/>
            <person name="Liberles D.A."/>
            <person name="Volff J.N."/>
            <person name="Philippe H."/>
            <person name="Lenhard B."/>
            <person name="Roest Crollius H."/>
            <person name="Wincker P."/>
            <person name="Chourrout D."/>
        </authorList>
    </citation>
    <scope>NUCLEOTIDE SEQUENCE [LARGE SCALE GENOMIC DNA]</scope>
</reference>
<dbReference type="Gene3D" id="3.40.50.300">
    <property type="entry name" value="P-loop containing nucleotide triphosphate hydrolases"/>
    <property type="match status" value="1"/>
</dbReference>
<protein>
    <recommendedName>
        <fullName evidence="4">Sulfotransferase</fullName>
    </recommendedName>
</protein>
<evidence type="ECO:0000313" key="2">
    <source>
        <dbReference type="EMBL" id="CBY18772.1"/>
    </source>
</evidence>
<dbReference type="PANTHER" id="PTHR36978">
    <property type="entry name" value="P-LOOP CONTAINING NUCLEOTIDE TRIPHOSPHATE HYDROLASE"/>
    <property type="match status" value="1"/>
</dbReference>
<gene>
    <name evidence="2" type="ORF">GSOID_T00003639001</name>
</gene>
<dbReference type="SUPFAM" id="SSF52540">
    <property type="entry name" value="P-loop containing nucleoside triphosphate hydrolases"/>
    <property type="match status" value="1"/>
</dbReference>
<feature type="transmembrane region" description="Helical" evidence="1">
    <location>
        <begin position="233"/>
        <end position="254"/>
    </location>
</feature>
<dbReference type="PANTHER" id="PTHR36978:SF4">
    <property type="entry name" value="P-LOOP CONTAINING NUCLEOSIDE TRIPHOSPHATE HYDROLASE PROTEIN"/>
    <property type="match status" value="1"/>
</dbReference>
<dbReference type="AlphaFoldDB" id="E4X7U9"/>
<dbReference type="InterPro" id="IPR040632">
    <property type="entry name" value="Sulfotransfer_4"/>
</dbReference>
<keyword evidence="1" id="KW-1133">Transmembrane helix</keyword>
<keyword evidence="1" id="KW-0472">Membrane</keyword>
<evidence type="ECO:0008006" key="4">
    <source>
        <dbReference type="Google" id="ProtNLM"/>
    </source>
</evidence>
<keyword evidence="3" id="KW-1185">Reference proteome</keyword>
<evidence type="ECO:0000256" key="1">
    <source>
        <dbReference type="SAM" id="Phobius"/>
    </source>
</evidence>
<dbReference type="OrthoDB" id="272681at2759"/>
<sequence length="275" mass="31456">MSGLEVIGAGFGRTGTLSLYTALNILDGTSPCYHMLENFLYNHKKFWFRANEATTMKERERALKEVLTEKGYKAIVDFPGCVFYEDLMRMSPDAKVILSVRDSPAAWFKSVDKTIFAENTGGRMSFLQMLFPFGLHRYVIRPLIWLPFADFFRMENTIERMFRGAPKDYSQSGMEKCYSDWLEHVRATVPKDRLLVHNAKQGWKPICDFLGKPVPDCPYPRVNDSAEFQRKMLIGDAISIVSIAVFYGGLFYAAKFANAAGFFDCAKKMIIDFLQ</sequence>
<accession>E4X7U9</accession>
<dbReference type="InterPro" id="IPR027417">
    <property type="entry name" value="P-loop_NTPase"/>
</dbReference>
<keyword evidence="1" id="KW-0812">Transmembrane</keyword>
<proteinExistence type="predicted"/>
<dbReference type="InParanoid" id="E4X7U9"/>
<organism evidence="2">
    <name type="scientific">Oikopleura dioica</name>
    <name type="common">Tunicate</name>
    <dbReference type="NCBI Taxonomy" id="34765"/>
    <lineage>
        <taxon>Eukaryota</taxon>
        <taxon>Metazoa</taxon>
        <taxon>Chordata</taxon>
        <taxon>Tunicata</taxon>
        <taxon>Appendicularia</taxon>
        <taxon>Copelata</taxon>
        <taxon>Oikopleuridae</taxon>
        <taxon>Oikopleura</taxon>
    </lineage>
</organism>
<dbReference type="Proteomes" id="UP000001307">
    <property type="component" value="Unassembled WGS sequence"/>
</dbReference>
<name>E4X7U9_OIKDI</name>
<evidence type="ECO:0000313" key="3">
    <source>
        <dbReference type="Proteomes" id="UP000001307"/>
    </source>
</evidence>
<dbReference type="Pfam" id="PF17784">
    <property type="entry name" value="Sulfotransfer_4"/>
    <property type="match status" value="1"/>
</dbReference>
<dbReference type="EMBL" id="FN653028">
    <property type="protein sequence ID" value="CBY18772.1"/>
    <property type="molecule type" value="Genomic_DNA"/>
</dbReference>